<dbReference type="SMART" id="SM00855">
    <property type="entry name" value="PGAM"/>
    <property type="match status" value="1"/>
</dbReference>
<dbReference type="Pfam" id="PF00300">
    <property type="entry name" value="His_Phos_1"/>
    <property type="match status" value="1"/>
</dbReference>
<evidence type="ECO:0008006" key="2">
    <source>
        <dbReference type="Google" id="ProtNLM"/>
    </source>
</evidence>
<dbReference type="InterPro" id="IPR013078">
    <property type="entry name" value="His_Pase_superF_clade-1"/>
</dbReference>
<dbReference type="GO" id="GO:0005737">
    <property type="term" value="C:cytoplasm"/>
    <property type="evidence" value="ECO:0007669"/>
    <property type="project" value="TreeGrafter"/>
</dbReference>
<proteinExistence type="predicted"/>
<dbReference type="EMBL" id="UOGC01000082">
    <property type="protein sequence ID" value="VAX19025.1"/>
    <property type="molecule type" value="Genomic_DNA"/>
</dbReference>
<dbReference type="PANTHER" id="PTHR48100">
    <property type="entry name" value="BROAD-SPECIFICITY PHOSPHATASE YOR283W-RELATED"/>
    <property type="match status" value="1"/>
</dbReference>
<dbReference type="AlphaFoldDB" id="A0A3B1CJM6"/>
<dbReference type="PIRSF" id="PIRSF000709">
    <property type="entry name" value="6PFK_2-Ptase"/>
    <property type="match status" value="1"/>
</dbReference>
<protein>
    <recommendedName>
        <fullName evidence="2">Adenosylcobalamin/alpha-ribazole phosphatase</fullName>
    </recommendedName>
</protein>
<dbReference type="InterPro" id="IPR050275">
    <property type="entry name" value="PGM_Phosphatase"/>
</dbReference>
<dbReference type="InterPro" id="IPR029033">
    <property type="entry name" value="His_PPase_superfam"/>
</dbReference>
<evidence type="ECO:0000313" key="1">
    <source>
        <dbReference type="EMBL" id="VAX19025.1"/>
    </source>
</evidence>
<sequence length="197" mass="22067">MPSKMYLVRHCMSEANAIGAFCGVTDSHLSPEGRRQVERLFYALQHVKIDRVFSSPLARAMETAKAAVGKRGIPIETLDDLSEVDFGDWENMTFDEIEKADQELFKHFISEDMGFSFPGGESLRGFAARTKKVANVLLEGESSNVVVFSHGGVIRHLLCHYLELPYDKKYIFDIQPGSVATLDFYNGATVLSRLELL</sequence>
<dbReference type="SUPFAM" id="SSF53254">
    <property type="entry name" value="Phosphoglycerate mutase-like"/>
    <property type="match status" value="1"/>
</dbReference>
<dbReference type="PANTHER" id="PTHR48100:SF1">
    <property type="entry name" value="HISTIDINE PHOSPHATASE FAMILY PROTEIN-RELATED"/>
    <property type="match status" value="1"/>
</dbReference>
<reference evidence="1" key="1">
    <citation type="submission" date="2018-06" db="EMBL/GenBank/DDBJ databases">
        <authorList>
            <person name="Zhirakovskaya E."/>
        </authorList>
    </citation>
    <scope>NUCLEOTIDE SEQUENCE</scope>
</reference>
<name>A0A3B1CJM6_9ZZZZ</name>
<dbReference type="GO" id="GO:0016791">
    <property type="term" value="F:phosphatase activity"/>
    <property type="evidence" value="ECO:0007669"/>
    <property type="project" value="TreeGrafter"/>
</dbReference>
<organism evidence="1">
    <name type="scientific">hydrothermal vent metagenome</name>
    <dbReference type="NCBI Taxonomy" id="652676"/>
    <lineage>
        <taxon>unclassified sequences</taxon>
        <taxon>metagenomes</taxon>
        <taxon>ecological metagenomes</taxon>
    </lineage>
</organism>
<dbReference type="CDD" id="cd07067">
    <property type="entry name" value="HP_PGM_like"/>
    <property type="match status" value="1"/>
</dbReference>
<gene>
    <name evidence="1" type="ORF">MNBD_NITROSPINAE01-1976</name>
</gene>
<accession>A0A3B1CJM6</accession>
<dbReference type="Gene3D" id="3.40.50.1240">
    <property type="entry name" value="Phosphoglycerate mutase-like"/>
    <property type="match status" value="1"/>
</dbReference>